<proteinExistence type="predicted"/>
<gene>
    <name evidence="1" type="ORF">O998_02910</name>
</gene>
<dbReference type="EMBL" id="CP046639">
    <property type="protein sequence ID" value="QLL67286.1"/>
    <property type="molecule type" value="Genomic_DNA"/>
</dbReference>
<organism evidence="1 2">
    <name type="scientific">Anaplasma phagocytophilum str. Norway variant1</name>
    <dbReference type="NCBI Taxonomy" id="1392506"/>
    <lineage>
        <taxon>Bacteria</taxon>
        <taxon>Pseudomonadati</taxon>
        <taxon>Pseudomonadota</taxon>
        <taxon>Alphaproteobacteria</taxon>
        <taxon>Rickettsiales</taxon>
        <taxon>Anaplasmataceae</taxon>
        <taxon>Anaplasma</taxon>
        <taxon>phagocytophilum group</taxon>
    </lineage>
</organism>
<sequence>MYAVYTSFNTTPTVIEGDIENYKRTIFGVGEKLQAALSVLRDRSLNELKSLGDANAFSYMTGLIADAQLLLEDIYVHSLPNPTLHGELLNRIREILLDAGSLCIGQQYAANPEYSVPAELDCANPKAWGFPSTRFAAYEYLQRITTTKTHR</sequence>
<dbReference type="AlphaFoldDB" id="A0A7H9E1T1"/>
<evidence type="ECO:0000313" key="2">
    <source>
        <dbReference type="Proteomes" id="UP000510938"/>
    </source>
</evidence>
<name>A0A7H9E1T1_ANAPH</name>
<protein>
    <submittedName>
        <fullName evidence="1">Uncharacterized protein</fullName>
    </submittedName>
</protein>
<dbReference type="Proteomes" id="UP000510938">
    <property type="component" value="Chromosome"/>
</dbReference>
<evidence type="ECO:0000313" key="1">
    <source>
        <dbReference type="EMBL" id="QLL67286.1"/>
    </source>
</evidence>
<reference evidence="1 2" key="1">
    <citation type="submission" date="2019-12" db="EMBL/GenBank/DDBJ databases">
        <title>A sheep strain of Anaplasma phagocytophilum contains multiple genomes.</title>
        <authorList>
            <person name="Barbet A.F."/>
            <person name="Crosby F.L."/>
            <person name="Eskeland S."/>
            <person name="Stuen S."/>
            <person name="Granquist E.G."/>
            <person name="Munderloh U.G."/>
        </authorList>
    </citation>
    <scope>NUCLEOTIDE SEQUENCE [LARGE SCALE GENOMIC DNA]</scope>
    <source>
        <strain evidence="1 2">Norway Variant 1</strain>
    </source>
</reference>
<accession>A0A7H9E1T1</accession>